<keyword evidence="2" id="KW-1185">Reference proteome</keyword>
<sequence>MESFISFAQYLDPRDPKYGQPRKGDWGFQSAFKLRCQDGTLFFGNTLSYLSIAKPKDKMSLVKRDTFTDVEGVDYFKVTIGGKKIKNEDSLKSGLDTIFKEAGKPGEYYCCHVDLHHYDIYSWEKRDVLRELYALKEAGTDSGV</sequence>
<accession>A0A8H5XHG5</accession>
<protein>
    <submittedName>
        <fullName evidence="1">Uncharacterized protein</fullName>
    </submittedName>
</protein>
<dbReference type="AlphaFoldDB" id="A0A8H5XHG5"/>
<organism evidence="1 2">
    <name type="scientific">Fusarium denticulatum</name>
    <dbReference type="NCBI Taxonomy" id="48507"/>
    <lineage>
        <taxon>Eukaryota</taxon>
        <taxon>Fungi</taxon>
        <taxon>Dikarya</taxon>
        <taxon>Ascomycota</taxon>
        <taxon>Pezizomycotina</taxon>
        <taxon>Sordariomycetes</taxon>
        <taxon>Hypocreomycetidae</taxon>
        <taxon>Hypocreales</taxon>
        <taxon>Nectriaceae</taxon>
        <taxon>Fusarium</taxon>
        <taxon>Fusarium fujikuroi species complex</taxon>
    </lineage>
</organism>
<dbReference type="Proteomes" id="UP000562682">
    <property type="component" value="Unassembled WGS sequence"/>
</dbReference>
<comment type="caution">
    <text evidence="1">The sequence shown here is derived from an EMBL/GenBank/DDBJ whole genome shotgun (WGS) entry which is preliminary data.</text>
</comment>
<dbReference type="EMBL" id="JAAOAK010000034">
    <property type="protein sequence ID" value="KAF5693661.1"/>
    <property type="molecule type" value="Genomic_DNA"/>
</dbReference>
<name>A0A8H5XHG5_9HYPO</name>
<proteinExistence type="predicted"/>
<reference evidence="1 2" key="1">
    <citation type="submission" date="2020-05" db="EMBL/GenBank/DDBJ databases">
        <title>Identification and distribution of gene clusters putatively required for synthesis of sphingolipid metabolism inhibitors in phylogenetically diverse species of the filamentous fungus Fusarium.</title>
        <authorList>
            <person name="Kim H.-S."/>
            <person name="Busman M."/>
            <person name="Brown D.W."/>
            <person name="Divon H."/>
            <person name="Uhlig S."/>
            <person name="Proctor R.H."/>
        </authorList>
    </citation>
    <scope>NUCLEOTIDE SEQUENCE [LARGE SCALE GENOMIC DNA]</scope>
    <source>
        <strain evidence="1 2">NRRL 25311</strain>
    </source>
</reference>
<evidence type="ECO:0000313" key="2">
    <source>
        <dbReference type="Proteomes" id="UP000562682"/>
    </source>
</evidence>
<gene>
    <name evidence="1" type="ORF">FDENT_1893</name>
</gene>
<evidence type="ECO:0000313" key="1">
    <source>
        <dbReference type="EMBL" id="KAF5693661.1"/>
    </source>
</evidence>